<dbReference type="Gene3D" id="3.40.50.150">
    <property type="entry name" value="Vaccinia Virus protein VP39"/>
    <property type="match status" value="1"/>
</dbReference>
<feature type="binding site" evidence="4">
    <location>
        <position position="289"/>
    </location>
    <ligand>
        <name>S-adenosyl-L-methionine</name>
        <dbReference type="ChEBI" id="CHEBI:59789"/>
    </ligand>
</feature>
<feature type="binding site" evidence="4">
    <location>
        <position position="387"/>
    </location>
    <ligand>
        <name>S-adenosyl-L-methionine</name>
        <dbReference type="ChEBI" id="CHEBI:59789"/>
    </ligand>
</feature>
<dbReference type="NCBIfam" id="TIGR00479">
    <property type="entry name" value="rumA"/>
    <property type="match status" value="1"/>
</dbReference>
<dbReference type="PANTHER" id="PTHR11061">
    <property type="entry name" value="RNA M5U METHYLTRANSFERASE"/>
    <property type="match status" value="1"/>
</dbReference>
<dbReference type="InterPro" id="IPR029063">
    <property type="entry name" value="SAM-dependent_MTases_sf"/>
</dbReference>
<dbReference type="PANTHER" id="PTHR11061:SF30">
    <property type="entry name" value="TRNA (URACIL(54)-C(5))-METHYLTRANSFERASE"/>
    <property type="match status" value="1"/>
</dbReference>
<dbReference type="PROSITE" id="PS51687">
    <property type="entry name" value="SAM_MT_RNA_M5U"/>
    <property type="match status" value="1"/>
</dbReference>
<dbReference type="FunFam" id="3.40.50.150:FF:000009">
    <property type="entry name" value="23S rRNA (Uracil(1939)-C(5))-methyltransferase RlmD"/>
    <property type="match status" value="1"/>
</dbReference>
<gene>
    <name evidence="7" type="ORF">SAMN05660235_01316</name>
</gene>
<dbReference type="FunFam" id="2.40.50.140:FF:000097">
    <property type="entry name" value="23S rRNA (uracil(1939)-C(5))-methyltransferase RlmD"/>
    <property type="match status" value="1"/>
</dbReference>
<keyword evidence="1 4" id="KW-0489">Methyltransferase</keyword>
<dbReference type="GO" id="GO:0070475">
    <property type="term" value="P:rRNA base methylation"/>
    <property type="evidence" value="ECO:0007669"/>
    <property type="project" value="TreeGrafter"/>
</dbReference>
<dbReference type="InterPro" id="IPR030391">
    <property type="entry name" value="MeTrfase_TrmA_CS"/>
</dbReference>
<dbReference type="PROSITE" id="PS50926">
    <property type="entry name" value="TRAM"/>
    <property type="match status" value="1"/>
</dbReference>
<dbReference type="RefSeq" id="WP_093689256.1">
    <property type="nucleotide sequence ID" value="NZ_FNBU01000008.1"/>
</dbReference>
<dbReference type="InterPro" id="IPR002792">
    <property type="entry name" value="TRAM_dom"/>
</dbReference>
<keyword evidence="2 4" id="KW-0808">Transferase</keyword>
<protein>
    <submittedName>
        <fullName evidence="7">23S rRNA m(5)U-1939 methyltransferase</fullName>
    </submittedName>
</protein>
<sequence>MTKTVIPVQKGKSYKVEVTGLGHSGEGVGRYEGFTVFVPGALPGETVVAAITEVKKNYAKGKLSKVLTPSPDRVEPLCSLFHRCGGCQLQHLSYAAQLTVKHRQVVDAIMRIGKLDGVVVHPTLPAPNPWYYRNKMQFPVGLADNRAVVGCYAQGTHTIVDTEHCYIQHQTNNIIAAVVRDVVNKLGIATYDEQTGKGVIRHILGRVGTATGEVMAVIVTATRELPHRERLIAKLTGAVPGLVSIVQNINPKRTNVILGEETKVLWGKETITDRLGEFIFQISARSFFQVNTEQTVRLYNKAVEYAGLTGAETAIDAYCGTGTITLFLAKRAAKVYGIEVVEPAVRDAWLNARSNGVDNVDFIVGDAVDVMPKLYANGVRPQTIVVDPPRAGCDRRVLETFVRMQPDRIVYVSCNPASLARDLAVLAEYGYVTREIQPVDMFPQTSHVECVTLMSKVEK</sequence>
<organism evidence="7 8">
    <name type="scientific">Sporolituus thermophilus DSM 23256</name>
    <dbReference type="NCBI Taxonomy" id="1123285"/>
    <lineage>
        <taxon>Bacteria</taxon>
        <taxon>Bacillati</taxon>
        <taxon>Bacillota</taxon>
        <taxon>Negativicutes</taxon>
        <taxon>Selenomonadales</taxon>
        <taxon>Sporomusaceae</taxon>
        <taxon>Sporolituus</taxon>
    </lineage>
</organism>
<dbReference type="InterPro" id="IPR030390">
    <property type="entry name" value="MeTrfase_TrmA_AS"/>
</dbReference>
<dbReference type="OrthoDB" id="9804590at2"/>
<proteinExistence type="inferred from homology"/>
<evidence type="ECO:0000256" key="2">
    <source>
        <dbReference type="ARBA" id="ARBA00022679"/>
    </source>
</evidence>
<dbReference type="InterPro" id="IPR010280">
    <property type="entry name" value="U5_MeTrfase_fam"/>
</dbReference>
<name>A0A1G7KGJ5_9FIRM</name>
<dbReference type="PROSITE" id="PS01230">
    <property type="entry name" value="TRMA_1"/>
    <property type="match status" value="1"/>
</dbReference>
<dbReference type="EMBL" id="FNBU01000008">
    <property type="protein sequence ID" value="SDF36134.1"/>
    <property type="molecule type" value="Genomic_DNA"/>
</dbReference>
<evidence type="ECO:0000313" key="8">
    <source>
        <dbReference type="Proteomes" id="UP000243333"/>
    </source>
</evidence>
<dbReference type="Gene3D" id="2.40.50.1070">
    <property type="match status" value="1"/>
</dbReference>
<evidence type="ECO:0000256" key="4">
    <source>
        <dbReference type="PROSITE-ProRule" id="PRU01024"/>
    </source>
</evidence>
<dbReference type="Pfam" id="PF01938">
    <property type="entry name" value="TRAM"/>
    <property type="match status" value="1"/>
</dbReference>
<feature type="active site" evidence="5">
    <location>
        <position position="414"/>
    </location>
</feature>
<dbReference type="GO" id="GO:0070041">
    <property type="term" value="F:rRNA (uridine-C5-)-methyltransferase activity"/>
    <property type="evidence" value="ECO:0007669"/>
    <property type="project" value="TreeGrafter"/>
</dbReference>
<evidence type="ECO:0000256" key="5">
    <source>
        <dbReference type="PROSITE-ProRule" id="PRU10015"/>
    </source>
</evidence>
<feature type="active site" description="Nucleophile" evidence="4">
    <location>
        <position position="414"/>
    </location>
</feature>
<dbReference type="Proteomes" id="UP000243333">
    <property type="component" value="Unassembled WGS sequence"/>
</dbReference>
<dbReference type="PROSITE" id="PS01231">
    <property type="entry name" value="TRMA_2"/>
    <property type="match status" value="1"/>
</dbReference>
<dbReference type="AlphaFoldDB" id="A0A1G7KGJ5"/>
<evidence type="ECO:0000256" key="1">
    <source>
        <dbReference type="ARBA" id="ARBA00022603"/>
    </source>
</evidence>
<dbReference type="FunFam" id="2.40.50.1070:FF:000003">
    <property type="entry name" value="23S rRNA (Uracil-5-)-methyltransferase RumA"/>
    <property type="match status" value="1"/>
</dbReference>
<dbReference type="Gene3D" id="2.40.50.140">
    <property type="entry name" value="Nucleic acid-binding proteins"/>
    <property type="match status" value="1"/>
</dbReference>
<keyword evidence="8" id="KW-1185">Reference proteome</keyword>
<feature type="domain" description="TRAM" evidence="6">
    <location>
        <begin position="7"/>
        <end position="65"/>
    </location>
</feature>
<reference evidence="8" key="1">
    <citation type="submission" date="2016-10" db="EMBL/GenBank/DDBJ databases">
        <authorList>
            <person name="Varghese N."/>
            <person name="Submissions S."/>
        </authorList>
    </citation>
    <scope>NUCLEOTIDE SEQUENCE [LARGE SCALE GENOMIC DNA]</scope>
    <source>
        <strain evidence="8">DSM 23256</strain>
    </source>
</reference>
<dbReference type="SUPFAM" id="SSF50249">
    <property type="entry name" value="Nucleic acid-binding proteins"/>
    <property type="match status" value="1"/>
</dbReference>
<dbReference type="CDD" id="cd02440">
    <property type="entry name" value="AdoMet_MTases"/>
    <property type="match status" value="1"/>
</dbReference>
<dbReference type="Pfam" id="PF05958">
    <property type="entry name" value="tRNA_U5-meth_tr"/>
    <property type="match status" value="1"/>
</dbReference>
<feature type="binding site" evidence="4">
    <location>
        <position position="318"/>
    </location>
    <ligand>
        <name>S-adenosyl-L-methionine</name>
        <dbReference type="ChEBI" id="CHEBI:59789"/>
    </ligand>
</feature>
<dbReference type="InterPro" id="IPR012340">
    <property type="entry name" value="NA-bd_OB-fold"/>
</dbReference>
<dbReference type="STRING" id="1123285.SAMN05660235_01316"/>
<comment type="similarity">
    <text evidence="4">Belongs to the class I-like SAM-binding methyltransferase superfamily. RNA M5U methyltransferase family.</text>
</comment>
<evidence type="ECO:0000256" key="3">
    <source>
        <dbReference type="ARBA" id="ARBA00022691"/>
    </source>
</evidence>
<feature type="binding site" evidence="4">
    <location>
        <position position="339"/>
    </location>
    <ligand>
        <name>S-adenosyl-L-methionine</name>
        <dbReference type="ChEBI" id="CHEBI:59789"/>
    </ligand>
</feature>
<dbReference type="SUPFAM" id="SSF53335">
    <property type="entry name" value="S-adenosyl-L-methionine-dependent methyltransferases"/>
    <property type="match status" value="1"/>
</dbReference>
<keyword evidence="3 4" id="KW-0949">S-adenosyl-L-methionine</keyword>
<evidence type="ECO:0000259" key="6">
    <source>
        <dbReference type="PROSITE" id="PS50926"/>
    </source>
</evidence>
<evidence type="ECO:0000313" key="7">
    <source>
        <dbReference type="EMBL" id="SDF36134.1"/>
    </source>
</evidence>
<accession>A0A1G7KGJ5</accession>